<keyword evidence="3" id="KW-0324">Glycolysis</keyword>
<evidence type="ECO:0000256" key="3">
    <source>
        <dbReference type="RuleBase" id="RU363013"/>
    </source>
</evidence>
<comment type="subcellular location">
    <subcellularLocation>
        <location evidence="3">Cytoplasm</location>
    </subcellularLocation>
</comment>
<keyword evidence="3" id="KW-0963">Cytoplasm</keyword>
<dbReference type="InterPro" id="IPR000652">
    <property type="entry name" value="Triosephosphate_isomerase"/>
</dbReference>
<dbReference type="GO" id="GO:0046166">
    <property type="term" value="P:glyceraldehyde-3-phosphate biosynthetic process"/>
    <property type="evidence" value="ECO:0007669"/>
    <property type="project" value="TreeGrafter"/>
</dbReference>
<accession>A0A1F5DLS9</accession>
<dbReference type="GO" id="GO:0005829">
    <property type="term" value="C:cytosol"/>
    <property type="evidence" value="ECO:0007669"/>
    <property type="project" value="TreeGrafter"/>
</dbReference>
<dbReference type="Proteomes" id="UP000176791">
    <property type="component" value="Unassembled WGS sequence"/>
</dbReference>
<dbReference type="InterPro" id="IPR035990">
    <property type="entry name" value="TIM_sf"/>
</dbReference>
<dbReference type="AlphaFoldDB" id="A0A1F5DLS9"/>
<dbReference type="CDD" id="cd00311">
    <property type="entry name" value="TIM"/>
    <property type="match status" value="1"/>
</dbReference>
<protein>
    <recommendedName>
        <fullName evidence="3">Triosephosphate isomerase</fullName>
        <ecNumber evidence="3">5.3.1.1</ecNumber>
    </recommendedName>
</protein>
<reference evidence="4 5" key="1">
    <citation type="journal article" date="2016" name="Nat. Commun.">
        <title>Thousands of microbial genomes shed light on interconnected biogeochemical processes in an aquifer system.</title>
        <authorList>
            <person name="Anantharaman K."/>
            <person name="Brown C.T."/>
            <person name="Hug L.A."/>
            <person name="Sharon I."/>
            <person name="Castelle C.J."/>
            <person name="Probst A.J."/>
            <person name="Thomas B.C."/>
            <person name="Singh A."/>
            <person name="Wilkins M.J."/>
            <person name="Karaoz U."/>
            <person name="Brodie E.L."/>
            <person name="Williams K.H."/>
            <person name="Hubbard S.S."/>
            <person name="Banfield J.F."/>
        </authorList>
    </citation>
    <scope>NUCLEOTIDE SEQUENCE [LARGE SCALE GENOMIC DNA]</scope>
</reference>
<evidence type="ECO:0000313" key="5">
    <source>
        <dbReference type="Proteomes" id="UP000176791"/>
    </source>
</evidence>
<keyword evidence="3" id="KW-0312">Gluconeogenesis</keyword>
<name>A0A1F5DLS9_9BACT</name>
<dbReference type="EMBL" id="MEZN01000023">
    <property type="protein sequence ID" value="OGD56129.1"/>
    <property type="molecule type" value="Genomic_DNA"/>
</dbReference>
<dbReference type="STRING" id="1797460.A3E73_00410"/>
<comment type="subunit">
    <text evidence="3">Homodimer.</text>
</comment>
<evidence type="ECO:0000256" key="2">
    <source>
        <dbReference type="ARBA" id="ARBA00023235"/>
    </source>
</evidence>
<proteinExistence type="inferred from homology"/>
<dbReference type="GO" id="GO:0006096">
    <property type="term" value="P:glycolytic process"/>
    <property type="evidence" value="ECO:0007669"/>
    <property type="project" value="UniProtKB-UniPathway"/>
</dbReference>
<dbReference type="GO" id="GO:0006094">
    <property type="term" value="P:gluconeogenesis"/>
    <property type="evidence" value="ECO:0007669"/>
    <property type="project" value="UniProtKB-UniPathway"/>
</dbReference>
<gene>
    <name evidence="4" type="ORF">A3E73_00410</name>
</gene>
<sequence>MQPTGNWVDTFGQKRKELIKSGNLIIVAPPLELLSTVADQIAAYGLSIAVAAQDLDLRAESLIHDSNGVKHTGQVNVAALIADCAEYIILGHSETRVDKLLTDSDVNLRLDIARKHNLKPIVCVANITQAESIARHDSHFSGIIAYEPPGNIGTGQAAKPKDANNVCRQILRMYPSASMLYGGSVLSTNIAGFLAQDSINGVLVGNKSSGVAFFQDIIRAVQF</sequence>
<dbReference type="Pfam" id="PF00121">
    <property type="entry name" value="TIM"/>
    <property type="match status" value="1"/>
</dbReference>
<dbReference type="InterPro" id="IPR013785">
    <property type="entry name" value="Aldolase_TIM"/>
</dbReference>
<dbReference type="GO" id="GO:0019563">
    <property type="term" value="P:glycerol catabolic process"/>
    <property type="evidence" value="ECO:0007669"/>
    <property type="project" value="TreeGrafter"/>
</dbReference>
<dbReference type="EC" id="5.3.1.1" evidence="3"/>
<dbReference type="UniPathway" id="UPA00109">
    <property type="reaction ID" value="UER00189"/>
</dbReference>
<dbReference type="PANTHER" id="PTHR21139">
    <property type="entry name" value="TRIOSEPHOSPHATE ISOMERASE"/>
    <property type="match status" value="1"/>
</dbReference>
<dbReference type="PANTHER" id="PTHR21139:SF42">
    <property type="entry name" value="TRIOSEPHOSPHATE ISOMERASE"/>
    <property type="match status" value="1"/>
</dbReference>
<dbReference type="PROSITE" id="PS51440">
    <property type="entry name" value="TIM_2"/>
    <property type="match status" value="1"/>
</dbReference>
<dbReference type="SUPFAM" id="SSF51351">
    <property type="entry name" value="Triosephosphate isomerase (TIM)"/>
    <property type="match status" value="1"/>
</dbReference>
<evidence type="ECO:0000313" key="4">
    <source>
        <dbReference type="EMBL" id="OGD56129.1"/>
    </source>
</evidence>
<comment type="pathway">
    <text evidence="3">Carbohydrate degradation; glycolysis; D-glyceraldehyde 3-phosphate from glycerone phosphate: step 1/1.</text>
</comment>
<comment type="pathway">
    <text evidence="3">Carbohydrate biosynthesis; gluconeogenesis.</text>
</comment>
<comment type="catalytic activity">
    <reaction evidence="3">
        <text>D-glyceraldehyde 3-phosphate = dihydroxyacetone phosphate</text>
        <dbReference type="Rhea" id="RHEA:18585"/>
        <dbReference type="ChEBI" id="CHEBI:57642"/>
        <dbReference type="ChEBI" id="CHEBI:59776"/>
        <dbReference type="EC" id="5.3.1.1"/>
    </reaction>
</comment>
<dbReference type="Gene3D" id="3.20.20.70">
    <property type="entry name" value="Aldolase class I"/>
    <property type="match status" value="1"/>
</dbReference>
<organism evidence="4 5">
    <name type="scientific">Candidatus Beckwithbacteria bacterium RIFCSPHIGHO2_12_FULL_47_17</name>
    <dbReference type="NCBI Taxonomy" id="1797460"/>
    <lineage>
        <taxon>Bacteria</taxon>
        <taxon>Candidatus Beckwithiibacteriota</taxon>
    </lineage>
</organism>
<comment type="similarity">
    <text evidence="1 3">Belongs to the triosephosphate isomerase family.</text>
</comment>
<keyword evidence="2 3" id="KW-0413">Isomerase</keyword>
<evidence type="ECO:0000256" key="1">
    <source>
        <dbReference type="ARBA" id="ARBA00007422"/>
    </source>
</evidence>
<dbReference type="UniPathway" id="UPA00138"/>
<dbReference type="GO" id="GO:0004807">
    <property type="term" value="F:triose-phosphate isomerase activity"/>
    <property type="evidence" value="ECO:0007669"/>
    <property type="project" value="UniProtKB-EC"/>
</dbReference>
<comment type="caution">
    <text evidence="4">The sequence shown here is derived from an EMBL/GenBank/DDBJ whole genome shotgun (WGS) entry which is preliminary data.</text>
</comment>